<dbReference type="Proteomes" id="UP000593567">
    <property type="component" value="Unassembled WGS sequence"/>
</dbReference>
<comment type="caution">
    <text evidence="2">The sequence shown here is derived from an EMBL/GenBank/DDBJ whole genome shotgun (WGS) entry which is preliminary data.</text>
</comment>
<sequence length="78" mass="8663">MTARNLDQYGDGLFDILWKGALQPIIDDFNNSDDEKQESKISNISSESPTSTSKHCNPTRSRPTTEVSLPSQYSPSSQ</sequence>
<gene>
    <name evidence="2" type="ORF">EB796_014576</name>
</gene>
<dbReference type="AlphaFoldDB" id="A0A7J7JLH7"/>
<accession>A0A7J7JLH7</accession>
<evidence type="ECO:0000313" key="3">
    <source>
        <dbReference type="Proteomes" id="UP000593567"/>
    </source>
</evidence>
<evidence type="ECO:0000313" key="2">
    <source>
        <dbReference type="EMBL" id="KAF6027120.1"/>
    </source>
</evidence>
<feature type="compositionally biased region" description="Polar residues" evidence="1">
    <location>
        <begin position="55"/>
        <end position="78"/>
    </location>
</feature>
<dbReference type="EMBL" id="VXIV02002141">
    <property type="protein sequence ID" value="KAF6027120.1"/>
    <property type="molecule type" value="Genomic_DNA"/>
</dbReference>
<protein>
    <submittedName>
        <fullName evidence="2">Uncharacterized protein</fullName>
    </submittedName>
</protein>
<evidence type="ECO:0000256" key="1">
    <source>
        <dbReference type="SAM" id="MobiDB-lite"/>
    </source>
</evidence>
<keyword evidence="3" id="KW-1185">Reference proteome</keyword>
<feature type="region of interest" description="Disordered" evidence="1">
    <location>
        <begin position="27"/>
        <end position="78"/>
    </location>
</feature>
<reference evidence="2" key="1">
    <citation type="submission" date="2020-06" db="EMBL/GenBank/DDBJ databases">
        <title>Draft genome of Bugula neritina, a colonial animal packing powerful symbionts and potential medicines.</title>
        <authorList>
            <person name="Rayko M."/>
        </authorList>
    </citation>
    <scope>NUCLEOTIDE SEQUENCE [LARGE SCALE GENOMIC DNA]</scope>
    <source>
        <strain evidence="2">Kwan_BN1</strain>
    </source>
</reference>
<name>A0A7J7JLH7_BUGNE</name>
<proteinExistence type="predicted"/>
<organism evidence="2 3">
    <name type="scientific">Bugula neritina</name>
    <name type="common">Brown bryozoan</name>
    <name type="synonym">Sertularia neritina</name>
    <dbReference type="NCBI Taxonomy" id="10212"/>
    <lineage>
        <taxon>Eukaryota</taxon>
        <taxon>Metazoa</taxon>
        <taxon>Spiralia</taxon>
        <taxon>Lophotrochozoa</taxon>
        <taxon>Bryozoa</taxon>
        <taxon>Gymnolaemata</taxon>
        <taxon>Cheilostomatida</taxon>
        <taxon>Flustrina</taxon>
        <taxon>Buguloidea</taxon>
        <taxon>Bugulidae</taxon>
        <taxon>Bugula</taxon>
    </lineage>
</organism>
<feature type="compositionally biased region" description="Low complexity" evidence="1">
    <location>
        <begin position="40"/>
        <end position="54"/>
    </location>
</feature>